<dbReference type="Gene3D" id="3.40.50.12760">
    <property type="match status" value="1"/>
</dbReference>
<keyword evidence="1" id="KW-0949">S-adenosyl-L-methionine</keyword>
<keyword evidence="4" id="KW-1185">Reference proteome</keyword>
<accession>A0A7R8CZ68</accession>
<keyword evidence="1 3" id="KW-0808">Transferase</keyword>
<dbReference type="InterPro" id="IPR029063">
    <property type="entry name" value="SAM-dependent_MTases_sf"/>
</dbReference>
<dbReference type="OrthoDB" id="10251234at2759"/>
<evidence type="ECO:0000256" key="2">
    <source>
        <dbReference type="SAM" id="MobiDB-lite"/>
    </source>
</evidence>
<dbReference type="Proteomes" id="UP000675881">
    <property type="component" value="Chromosome 4"/>
</dbReference>
<dbReference type="PROSITE" id="PS51613">
    <property type="entry name" value="SAM_MT_RRMJ"/>
    <property type="match status" value="1"/>
</dbReference>
<evidence type="ECO:0000256" key="1">
    <source>
        <dbReference type="RuleBase" id="RU368012"/>
    </source>
</evidence>
<organism evidence="3 4">
    <name type="scientific">Lepeophtheirus salmonis</name>
    <name type="common">Salmon louse</name>
    <name type="synonym">Caligus salmonis</name>
    <dbReference type="NCBI Taxonomy" id="72036"/>
    <lineage>
        <taxon>Eukaryota</taxon>
        <taxon>Metazoa</taxon>
        <taxon>Ecdysozoa</taxon>
        <taxon>Arthropoda</taxon>
        <taxon>Crustacea</taxon>
        <taxon>Multicrustacea</taxon>
        <taxon>Hexanauplia</taxon>
        <taxon>Copepoda</taxon>
        <taxon>Siphonostomatoida</taxon>
        <taxon>Caligidae</taxon>
        <taxon>Lepeophtheirus</taxon>
    </lineage>
</organism>
<dbReference type="Pfam" id="PF01728">
    <property type="entry name" value="FtsJ"/>
    <property type="match status" value="1"/>
</dbReference>
<dbReference type="InterPro" id="IPR050851">
    <property type="entry name" value="mRNA_Cap_2O-Ribose_MeTrfase"/>
</dbReference>
<dbReference type="InterPro" id="IPR002877">
    <property type="entry name" value="RNA_MeTrfase_FtsJ_dom"/>
</dbReference>
<dbReference type="Pfam" id="PF01585">
    <property type="entry name" value="G-patch"/>
    <property type="match status" value="1"/>
</dbReference>
<dbReference type="GO" id="GO:0016556">
    <property type="term" value="P:mRNA modification"/>
    <property type="evidence" value="ECO:0007669"/>
    <property type="project" value="UniProtKB-UniRule"/>
</dbReference>
<keyword evidence="1" id="KW-0507">mRNA processing</keyword>
<keyword evidence="1 3" id="KW-0489">Methyltransferase</keyword>
<dbReference type="InterPro" id="IPR025816">
    <property type="entry name" value="RrmJ-type_MeTrfase"/>
</dbReference>
<protein>
    <recommendedName>
        <fullName evidence="1">Cap-specific mRNA (nucleoside-2'-O-)-methyltransferase 1</fullName>
        <ecNumber evidence="1">2.1.1.57</ecNumber>
    </recommendedName>
    <alternativeName>
        <fullName evidence="1">Cap1 2'O-ribose methyltransferase 1</fullName>
    </alternativeName>
</protein>
<name>A0A7R8CZ68_LEPSM</name>
<evidence type="ECO:0000313" key="4">
    <source>
        <dbReference type="Proteomes" id="UP000675881"/>
    </source>
</evidence>
<dbReference type="Gene3D" id="3.30.470.30">
    <property type="entry name" value="DNA ligase/mRNA capping enzyme"/>
    <property type="match status" value="1"/>
</dbReference>
<dbReference type="PANTHER" id="PTHR16121">
    <property type="entry name" value="CAP-SPECIFIC MRNA (NUCLEOSIDE-2'-O-)-METHYLTRANSFERASE 1-RELATED"/>
    <property type="match status" value="1"/>
</dbReference>
<feature type="region of interest" description="Disordered" evidence="2">
    <location>
        <begin position="1"/>
        <end position="70"/>
    </location>
</feature>
<dbReference type="GO" id="GO:0005737">
    <property type="term" value="C:cytoplasm"/>
    <property type="evidence" value="ECO:0007669"/>
    <property type="project" value="TreeGrafter"/>
</dbReference>
<dbReference type="PANTHER" id="PTHR16121:SF0">
    <property type="entry name" value="CAP-SPECIFIC MRNA (NUCLEOSIDE-2'-O-)-METHYLTRANSFERASE 1"/>
    <property type="match status" value="1"/>
</dbReference>
<dbReference type="SUPFAM" id="SSF53335">
    <property type="entry name" value="S-adenosyl-L-methionine-dependent methyltransferases"/>
    <property type="match status" value="1"/>
</dbReference>
<dbReference type="SMART" id="SM00443">
    <property type="entry name" value="G_patch"/>
    <property type="match status" value="1"/>
</dbReference>
<sequence length="760" mass="86873">MSRRKIVSENGGREEGHLPKKRHEFPSFYQNSSDEEAEDEKPKPTVVAAAPNLSKYTENATTSSSVDEPGTYSSAAMRIMSKMGHKEGKGLGKAGQGRVEPVGLSNQRGRHGLGHVIASLDSSNICFEPEREHMEVEETVSWIPSSHIILPLPCEESWVTQGPRNETIEDETEFVEPMILEGVVKAKNVFDSLQPEEMRKSRSRSNPFETINKAIFINRAAVKMANMDAIFDFMFTQPKTPNGDPMIKHDELLYFADVCAGPGGFSEYGKNDFKTEDFVCGPPETFEKHYGADNDGDVFKEKNIAEFTNFVMESTDQKGVHFMMADGGFGVDGMENIQEILSKQLYLCQFIVALSIVREGGHFVCKLFDIFTHFSVNLVYLMYKSFEHVSLHKPNTSRPANSERYIICKWKKKDTGPVCGYLLHINRLLNEKNYGLNGVTSSSTDVIEIVPRDIMFKETEFIDYIIKSNNLLGDWQIIALTKIAAYAKDRRLVEVRQKVVRDESLSLWNVPNELRKKPPTIHPKVAVLELVNDSILERTFYYGQGRSNVFYLTQRREWHKVDQDTLRIELPRGTLIYAEITKEIRGIQKSQKKVHAFHIIDALYLGEEDVRRRPIEDRNKAIKLFIKALNKRTQPSSTIMRSKHLFCFEKLEQELSSLSLKNVKGCGSIPRLTSSAINNGSDPFYLPQGMLLFKVVAERYIIGWSSTHQQKYWYNIHSKDSRFECPEDAVAGFEETFKTRLFWQFSSETKVIPEQQNRCH</sequence>
<evidence type="ECO:0000313" key="3">
    <source>
        <dbReference type="EMBL" id="CAF2930711.1"/>
    </source>
</evidence>
<dbReference type="GO" id="GO:0003676">
    <property type="term" value="F:nucleic acid binding"/>
    <property type="evidence" value="ECO:0007669"/>
    <property type="project" value="UniProtKB-UniRule"/>
</dbReference>
<dbReference type="InterPro" id="IPR000467">
    <property type="entry name" value="G_patch_dom"/>
</dbReference>
<feature type="compositionally biased region" description="Polar residues" evidence="2">
    <location>
        <begin position="54"/>
        <end position="70"/>
    </location>
</feature>
<dbReference type="GO" id="GO:0005634">
    <property type="term" value="C:nucleus"/>
    <property type="evidence" value="ECO:0007669"/>
    <property type="project" value="UniProtKB-SubCell"/>
</dbReference>
<dbReference type="EMBL" id="HG994583">
    <property type="protein sequence ID" value="CAF2930711.1"/>
    <property type="molecule type" value="Genomic_DNA"/>
</dbReference>
<dbReference type="GO" id="GO:0032259">
    <property type="term" value="P:methylation"/>
    <property type="evidence" value="ECO:0007669"/>
    <property type="project" value="UniProtKB-KW"/>
</dbReference>
<dbReference type="EC" id="2.1.1.57" evidence="1"/>
<dbReference type="GO" id="GO:0006370">
    <property type="term" value="P:7-methylguanosine mRNA capping"/>
    <property type="evidence" value="ECO:0007669"/>
    <property type="project" value="UniProtKB-UniRule"/>
</dbReference>
<dbReference type="GO" id="GO:0004483">
    <property type="term" value="F:methyltransferase cap1 activity"/>
    <property type="evidence" value="ECO:0007669"/>
    <property type="project" value="UniProtKB-UniRule"/>
</dbReference>
<proteinExistence type="predicted"/>
<comment type="function">
    <text evidence="1">S-adenosyl-L-methionine-dependent methyltransferase that mediates RNA cap1 2'-O-ribose methylation to the 5'-cap structure of RNAs. Methylates the ribose of the first nucleotide of a m(7)GpppG-capped mRNA to produce m(7)GpppNmp (cap1).</text>
</comment>
<keyword evidence="1" id="KW-0506">mRNA capping</keyword>
<dbReference type="PROSITE" id="PS50174">
    <property type="entry name" value="G_PATCH"/>
    <property type="match status" value="1"/>
</dbReference>
<reference evidence="3" key="1">
    <citation type="submission" date="2021-02" db="EMBL/GenBank/DDBJ databases">
        <authorList>
            <person name="Bekaert M."/>
        </authorList>
    </citation>
    <scope>NUCLEOTIDE SEQUENCE</scope>
    <source>
        <strain evidence="3">IoA-00</strain>
    </source>
</reference>
<comment type="subcellular location">
    <subcellularLocation>
        <location evidence="1">Nucleus</location>
    </subcellularLocation>
</comment>
<keyword evidence="1" id="KW-0539">Nucleus</keyword>
<gene>
    <name evidence="3" type="ORF">LSAA_8247</name>
</gene>
<dbReference type="AlphaFoldDB" id="A0A7R8CZ68"/>
<comment type="catalytic activity">
    <reaction evidence="1">
        <text>a 5'-end (N(7)-methyl 5'-triphosphoguanosine)-ribonucleoside in mRNA + S-adenosyl-L-methionine = a 5'-end (N(7)-methyl 5'-triphosphoguanosine)-(2'-O-methyl-ribonucleoside) in mRNA + S-adenosyl-L-homocysteine + H(+)</text>
        <dbReference type="Rhea" id="RHEA:67020"/>
        <dbReference type="Rhea" id="RHEA-COMP:17167"/>
        <dbReference type="Rhea" id="RHEA-COMP:17168"/>
        <dbReference type="ChEBI" id="CHEBI:15378"/>
        <dbReference type="ChEBI" id="CHEBI:57856"/>
        <dbReference type="ChEBI" id="CHEBI:59789"/>
        <dbReference type="ChEBI" id="CHEBI:156461"/>
        <dbReference type="ChEBI" id="CHEBI:167609"/>
        <dbReference type="EC" id="2.1.1.57"/>
    </reaction>
</comment>